<accession>A0A5B7EQY7</accession>
<evidence type="ECO:0000313" key="2">
    <source>
        <dbReference type="Proteomes" id="UP000324222"/>
    </source>
</evidence>
<dbReference type="EMBL" id="VSRR010003321">
    <property type="protein sequence ID" value="MPC35667.1"/>
    <property type="molecule type" value="Genomic_DNA"/>
</dbReference>
<organism evidence="1 2">
    <name type="scientific">Portunus trituberculatus</name>
    <name type="common">Swimming crab</name>
    <name type="synonym">Neptunus trituberculatus</name>
    <dbReference type="NCBI Taxonomy" id="210409"/>
    <lineage>
        <taxon>Eukaryota</taxon>
        <taxon>Metazoa</taxon>
        <taxon>Ecdysozoa</taxon>
        <taxon>Arthropoda</taxon>
        <taxon>Crustacea</taxon>
        <taxon>Multicrustacea</taxon>
        <taxon>Malacostraca</taxon>
        <taxon>Eumalacostraca</taxon>
        <taxon>Eucarida</taxon>
        <taxon>Decapoda</taxon>
        <taxon>Pleocyemata</taxon>
        <taxon>Brachyura</taxon>
        <taxon>Eubrachyura</taxon>
        <taxon>Portunoidea</taxon>
        <taxon>Portunidae</taxon>
        <taxon>Portuninae</taxon>
        <taxon>Portunus</taxon>
    </lineage>
</organism>
<dbReference type="AlphaFoldDB" id="A0A5B7EQY7"/>
<reference evidence="1 2" key="1">
    <citation type="submission" date="2019-05" db="EMBL/GenBank/DDBJ databases">
        <title>Another draft genome of Portunus trituberculatus and its Hox gene families provides insights of decapod evolution.</title>
        <authorList>
            <person name="Jeong J.-H."/>
            <person name="Song I."/>
            <person name="Kim S."/>
            <person name="Choi T."/>
            <person name="Kim D."/>
            <person name="Ryu S."/>
            <person name="Kim W."/>
        </authorList>
    </citation>
    <scope>NUCLEOTIDE SEQUENCE [LARGE SCALE GENOMIC DNA]</scope>
    <source>
        <tissue evidence="1">Muscle</tissue>
    </source>
</reference>
<gene>
    <name evidence="1" type="ORF">E2C01_029096</name>
</gene>
<evidence type="ECO:0000313" key="1">
    <source>
        <dbReference type="EMBL" id="MPC35667.1"/>
    </source>
</evidence>
<proteinExistence type="predicted"/>
<sequence>MQDSGTPRRWQHGWWLRPPTAQRRMMGSSPEQVVASILTKVKAAVQTTTEGTVKPIGGRALSAPKTRSTYRKMSLDGESVYRIQDRGKRNVCYAPPLSRSSGTWHTLAYCSHQGHHQL</sequence>
<name>A0A5B7EQY7_PORTR</name>
<protein>
    <submittedName>
        <fullName evidence="1">Uncharacterized protein</fullName>
    </submittedName>
</protein>
<dbReference type="Proteomes" id="UP000324222">
    <property type="component" value="Unassembled WGS sequence"/>
</dbReference>
<comment type="caution">
    <text evidence="1">The sequence shown here is derived from an EMBL/GenBank/DDBJ whole genome shotgun (WGS) entry which is preliminary data.</text>
</comment>
<keyword evidence="2" id="KW-1185">Reference proteome</keyword>